<evidence type="ECO:0008006" key="3">
    <source>
        <dbReference type="Google" id="ProtNLM"/>
    </source>
</evidence>
<proteinExistence type="predicted"/>
<dbReference type="PANTHER" id="PTHR46670">
    <property type="entry name" value="ENDO/EXONUCLEASE/PHOSPHATASE DOMAIN-CONTAINING PROTEIN"/>
    <property type="match status" value="1"/>
</dbReference>
<accession>A0AAD9NXC1</accession>
<dbReference type="SUPFAM" id="SSF56219">
    <property type="entry name" value="DNase I-like"/>
    <property type="match status" value="1"/>
</dbReference>
<dbReference type="EMBL" id="JAODUO010000276">
    <property type="protein sequence ID" value="KAK2184214.1"/>
    <property type="molecule type" value="Genomic_DNA"/>
</dbReference>
<sequence>MDVDVSSSGNSMKLVIIYRPPPSKKNKHSYADFLVEFTCFIEHHALVITRFAIVGDFNINWDVPSDNYVKRFADLLESLNIIQHVHAPTHIDGHTIDLILTPSGNQGITSTKTTLLLSDHLWVECFVDMEKPVVPRKTITY</sequence>
<protein>
    <recommendedName>
        <fullName evidence="3">Endonuclease/exonuclease/phosphatase domain-containing protein</fullName>
    </recommendedName>
</protein>
<dbReference type="AlphaFoldDB" id="A0AAD9NXC1"/>
<name>A0AAD9NXC1_RIDPI</name>
<reference evidence="1" key="1">
    <citation type="journal article" date="2023" name="Mol. Biol. Evol.">
        <title>Third-Generation Sequencing Reveals the Adaptive Role of the Epigenome in Three Deep-Sea Polychaetes.</title>
        <authorList>
            <person name="Perez M."/>
            <person name="Aroh O."/>
            <person name="Sun Y."/>
            <person name="Lan Y."/>
            <person name="Juniper S.K."/>
            <person name="Young C.R."/>
            <person name="Angers B."/>
            <person name="Qian P.Y."/>
        </authorList>
    </citation>
    <scope>NUCLEOTIDE SEQUENCE</scope>
    <source>
        <strain evidence="1">R07B-5</strain>
    </source>
</reference>
<gene>
    <name evidence="1" type="ORF">NP493_276g00002</name>
</gene>
<dbReference type="PANTHER" id="PTHR46670:SF3">
    <property type="entry name" value="ENDONUCLEASE_EXONUCLEASE_PHOSPHATASE DOMAIN-CONTAINING PROTEIN"/>
    <property type="match status" value="1"/>
</dbReference>
<evidence type="ECO:0000313" key="2">
    <source>
        <dbReference type="Proteomes" id="UP001209878"/>
    </source>
</evidence>
<keyword evidence="2" id="KW-1185">Reference proteome</keyword>
<evidence type="ECO:0000313" key="1">
    <source>
        <dbReference type="EMBL" id="KAK2184214.1"/>
    </source>
</evidence>
<organism evidence="1 2">
    <name type="scientific">Ridgeia piscesae</name>
    <name type="common">Tubeworm</name>
    <dbReference type="NCBI Taxonomy" id="27915"/>
    <lineage>
        <taxon>Eukaryota</taxon>
        <taxon>Metazoa</taxon>
        <taxon>Spiralia</taxon>
        <taxon>Lophotrochozoa</taxon>
        <taxon>Annelida</taxon>
        <taxon>Polychaeta</taxon>
        <taxon>Sedentaria</taxon>
        <taxon>Canalipalpata</taxon>
        <taxon>Sabellida</taxon>
        <taxon>Siboglinidae</taxon>
        <taxon>Ridgeia</taxon>
    </lineage>
</organism>
<comment type="caution">
    <text evidence="1">The sequence shown here is derived from an EMBL/GenBank/DDBJ whole genome shotgun (WGS) entry which is preliminary data.</text>
</comment>
<dbReference type="InterPro" id="IPR036691">
    <property type="entry name" value="Endo/exonu/phosph_ase_sf"/>
</dbReference>
<dbReference type="Proteomes" id="UP001209878">
    <property type="component" value="Unassembled WGS sequence"/>
</dbReference>
<dbReference type="Gene3D" id="3.60.10.10">
    <property type="entry name" value="Endonuclease/exonuclease/phosphatase"/>
    <property type="match status" value="1"/>
</dbReference>